<dbReference type="HOGENOM" id="CLU_3411294_0_0_1"/>
<organism evidence="1 2">
    <name type="scientific">Vitis vinifera</name>
    <name type="common">Grape</name>
    <dbReference type="NCBI Taxonomy" id="29760"/>
    <lineage>
        <taxon>Eukaryota</taxon>
        <taxon>Viridiplantae</taxon>
        <taxon>Streptophyta</taxon>
        <taxon>Embryophyta</taxon>
        <taxon>Tracheophyta</taxon>
        <taxon>Spermatophyta</taxon>
        <taxon>Magnoliopsida</taxon>
        <taxon>eudicotyledons</taxon>
        <taxon>Gunneridae</taxon>
        <taxon>Pentapetalae</taxon>
        <taxon>rosids</taxon>
        <taxon>Vitales</taxon>
        <taxon>Vitaceae</taxon>
        <taxon>Viteae</taxon>
        <taxon>Vitis</taxon>
    </lineage>
</organism>
<dbReference type="Proteomes" id="UP000009183">
    <property type="component" value="Chromosome 13"/>
</dbReference>
<dbReference type="AlphaFoldDB" id="D7T4T2"/>
<proteinExistence type="predicted"/>
<dbReference type="EMBL" id="FN595514">
    <property type="protein sequence ID" value="CBI25514.3"/>
    <property type="molecule type" value="Genomic_DNA"/>
</dbReference>
<dbReference type="PaxDb" id="29760-VIT_13s0067g00200.t01"/>
<sequence>MYILSYTVNISNLNFNRCQFNDLDFWVIN</sequence>
<name>D7T4T2_VITVI</name>
<dbReference type="InParanoid" id="D7T4T2"/>
<gene>
    <name evidence="1" type="ordered locus">VIT_13s0067g00200</name>
</gene>
<evidence type="ECO:0000313" key="1">
    <source>
        <dbReference type="EMBL" id="CBI25514.3"/>
    </source>
</evidence>
<accession>D7T4T2</accession>
<reference evidence="2" key="1">
    <citation type="journal article" date="2007" name="Nature">
        <title>The grapevine genome sequence suggests ancestral hexaploidization in major angiosperm phyla.</title>
        <authorList>
            <consortium name="The French-Italian Public Consortium for Grapevine Genome Characterization."/>
            <person name="Jaillon O."/>
            <person name="Aury J.-M."/>
            <person name="Noel B."/>
            <person name="Policriti A."/>
            <person name="Clepet C."/>
            <person name="Casagrande A."/>
            <person name="Choisne N."/>
            <person name="Aubourg S."/>
            <person name="Vitulo N."/>
            <person name="Jubin C."/>
            <person name="Vezzi A."/>
            <person name="Legeai F."/>
            <person name="Hugueney P."/>
            <person name="Dasilva C."/>
            <person name="Horner D."/>
            <person name="Mica E."/>
            <person name="Jublot D."/>
            <person name="Poulain J."/>
            <person name="Bruyere C."/>
            <person name="Billault A."/>
            <person name="Segurens B."/>
            <person name="Gouyvenoux M."/>
            <person name="Ugarte E."/>
            <person name="Cattonaro F."/>
            <person name="Anthouard V."/>
            <person name="Vico V."/>
            <person name="Del Fabbro C."/>
            <person name="Alaux M."/>
            <person name="Di Gaspero G."/>
            <person name="Dumas V."/>
            <person name="Felice N."/>
            <person name="Paillard S."/>
            <person name="Juman I."/>
            <person name="Moroldo M."/>
            <person name="Scalabrin S."/>
            <person name="Canaguier A."/>
            <person name="Le Clainche I."/>
            <person name="Malacrida G."/>
            <person name="Durand E."/>
            <person name="Pesole G."/>
            <person name="Laucou V."/>
            <person name="Chatelet P."/>
            <person name="Merdinoglu D."/>
            <person name="Delledonne M."/>
            <person name="Pezzotti M."/>
            <person name="Lecharny A."/>
            <person name="Scarpelli C."/>
            <person name="Artiguenave F."/>
            <person name="Pe M.E."/>
            <person name="Valle G."/>
            <person name="Morgante M."/>
            <person name="Caboche M."/>
            <person name="Adam-Blondon A.-F."/>
            <person name="Weissenbach J."/>
            <person name="Quetier F."/>
            <person name="Wincker P."/>
        </authorList>
    </citation>
    <scope>NUCLEOTIDE SEQUENCE [LARGE SCALE GENOMIC DNA]</scope>
    <source>
        <strain evidence="2">cv. Pinot noir / PN40024</strain>
    </source>
</reference>
<keyword evidence="2" id="KW-1185">Reference proteome</keyword>
<protein>
    <submittedName>
        <fullName evidence="1">Uncharacterized protein</fullName>
    </submittedName>
</protein>
<evidence type="ECO:0000313" key="2">
    <source>
        <dbReference type="Proteomes" id="UP000009183"/>
    </source>
</evidence>